<evidence type="ECO:0008006" key="4">
    <source>
        <dbReference type="Google" id="ProtNLM"/>
    </source>
</evidence>
<evidence type="ECO:0000313" key="2">
    <source>
        <dbReference type="EMBL" id="MBB5346870.1"/>
    </source>
</evidence>
<name>A0A840UZB2_9BACT</name>
<keyword evidence="3" id="KW-1185">Reference proteome</keyword>
<organism evidence="2 3">
    <name type="scientific">Desulfoprunum benzoelyticum</name>
    <dbReference type="NCBI Taxonomy" id="1506996"/>
    <lineage>
        <taxon>Bacteria</taxon>
        <taxon>Pseudomonadati</taxon>
        <taxon>Thermodesulfobacteriota</taxon>
        <taxon>Desulfobulbia</taxon>
        <taxon>Desulfobulbales</taxon>
        <taxon>Desulfobulbaceae</taxon>
        <taxon>Desulfoprunum</taxon>
    </lineage>
</organism>
<feature type="chain" id="PRO_5032863183" description="Outer membrane protein beta-barrel domain-containing protein" evidence="1">
    <location>
        <begin position="24"/>
        <end position="396"/>
    </location>
</feature>
<evidence type="ECO:0000256" key="1">
    <source>
        <dbReference type="SAM" id="SignalP"/>
    </source>
</evidence>
<dbReference type="Proteomes" id="UP000539642">
    <property type="component" value="Unassembled WGS sequence"/>
</dbReference>
<proteinExistence type="predicted"/>
<reference evidence="2 3" key="1">
    <citation type="submission" date="2020-08" db="EMBL/GenBank/DDBJ databases">
        <title>Genomic Encyclopedia of Type Strains, Phase IV (KMG-IV): sequencing the most valuable type-strain genomes for metagenomic binning, comparative biology and taxonomic classification.</title>
        <authorList>
            <person name="Goeker M."/>
        </authorList>
    </citation>
    <scope>NUCLEOTIDE SEQUENCE [LARGE SCALE GENOMIC DNA]</scope>
    <source>
        <strain evidence="2 3">DSM 28570</strain>
    </source>
</reference>
<dbReference type="InterPro" id="IPR013783">
    <property type="entry name" value="Ig-like_fold"/>
</dbReference>
<feature type="signal peptide" evidence="1">
    <location>
        <begin position="1"/>
        <end position="23"/>
    </location>
</feature>
<gene>
    <name evidence="2" type="ORF">HNQ81_000580</name>
</gene>
<dbReference type="PROSITE" id="PS51257">
    <property type="entry name" value="PROKAR_LIPOPROTEIN"/>
    <property type="match status" value="1"/>
</dbReference>
<keyword evidence="1" id="KW-0732">Signal</keyword>
<dbReference type="RefSeq" id="WP_183348125.1">
    <property type="nucleotide sequence ID" value="NZ_JACHEO010000002.1"/>
</dbReference>
<dbReference type="AlphaFoldDB" id="A0A840UZB2"/>
<protein>
    <recommendedName>
        <fullName evidence="4">Outer membrane protein beta-barrel domain-containing protein</fullName>
    </recommendedName>
</protein>
<comment type="caution">
    <text evidence="2">The sequence shown here is derived from an EMBL/GenBank/DDBJ whole genome shotgun (WGS) entry which is preliminary data.</text>
</comment>
<evidence type="ECO:0000313" key="3">
    <source>
        <dbReference type="Proteomes" id="UP000539642"/>
    </source>
</evidence>
<dbReference type="EMBL" id="JACHEO010000002">
    <property type="protein sequence ID" value="MBB5346870.1"/>
    <property type="molecule type" value="Genomic_DNA"/>
</dbReference>
<sequence>MRKKLLLLFGLFLVMACSSTAFAAVTLKRLGDHPFFSPPLTSEAEFRAMVDNNGADIKLGFEQAGYGDLYPEFVAQFPTAEVETIQVAPGDHMDWMLFRRKGTGPVKTVKDVTWGGEAPFDAFSFAIDKDEQRYNFIVPYACGNFSLMNIAAVPAPVNQEPVCSMTVSGGEVKCGETITVDASGSTDAEGAIAQVIFRLVDANNQVVAEQVDTEAPYVQEFTVPCESTQYTVKVVVVDAAGAESSPTDCTQTITVAEKKGGPIVDLGYARQTDPADYLFGRVGYEYFLNDRVSVIGAIGGFVRVHGDDGGSAFIADALMNYYFNDKLFVGGGVGLWTGEDDSADDETEIDLIANMGYKIHENEKVKTSLFVEGRFEADELVSSLATRLGVGLRFQF</sequence>
<dbReference type="Gene3D" id="2.60.40.10">
    <property type="entry name" value="Immunoglobulins"/>
    <property type="match status" value="1"/>
</dbReference>
<accession>A0A840UZB2</accession>